<protein>
    <recommendedName>
        <fullName evidence="9">Phosphatidic acid phosphatase type 2/haloperoxidase domain-containing protein</fullName>
    </recommendedName>
</protein>
<feature type="domain" description="Phosphatidic acid phosphatase type 2/haloperoxidase" evidence="9">
    <location>
        <begin position="117"/>
        <end position="238"/>
    </location>
</feature>
<dbReference type="GeneID" id="11534649"/>
<gene>
    <name evidence="10" type="primary">TPHA0I00780</name>
    <name evidence="10" type="ordered locus">TPHA_0I00780</name>
</gene>
<proteinExistence type="inferred from homology"/>
<dbReference type="CDD" id="cd03388">
    <property type="entry name" value="PAP2_SPPase1"/>
    <property type="match status" value="1"/>
</dbReference>
<keyword evidence="11" id="KW-1185">Reference proteome</keyword>
<feature type="transmembrane region" description="Helical" evidence="8">
    <location>
        <begin position="367"/>
        <end position="385"/>
    </location>
</feature>
<sequence>MSELEVQTSRRASAVGLDALSGKTMSINVNDPKYALMDPGTQPNQYFKAKMSPFRYAVRQYLKPYTNKQSLQLFSWQQRLRTPGRDSFFKYTSLMGSHTFYVLCIPMPPWLGHYELVKDLVYLLGYSIYISGFLKDYWCLPRPISPPLKRITLSKYTTREYGAPSSHTANATSVSILFLINCWNNTSSLSLQLRLLITLSIFGYYITLVAGRVYCGMHGLLDLFTGAFCGVVCVVGRRVAQYVLKDFDVGKQNIWYPVFSILFANTLLFNHVKSIDPCPCFEDSVAFIGVVSGIECGDWFIHRYAFNYVFHTGGASNAPLNILFKILTGVTCVSVWMYVISKPLLNSIAKNFENEKNMAKVDILKRFTRYFTVPVIVTVLTPFLFSKLSLI</sequence>
<dbReference type="GO" id="GO:0006629">
    <property type="term" value="P:lipid metabolic process"/>
    <property type="evidence" value="ECO:0007669"/>
    <property type="project" value="UniProtKB-ARBA"/>
</dbReference>
<evidence type="ECO:0000313" key="11">
    <source>
        <dbReference type="Proteomes" id="UP000005666"/>
    </source>
</evidence>
<dbReference type="OrthoDB" id="301434at2759"/>
<evidence type="ECO:0000256" key="1">
    <source>
        <dbReference type="ARBA" id="ARBA00004477"/>
    </source>
</evidence>
<evidence type="ECO:0000256" key="7">
    <source>
        <dbReference type="ARBA" id="ARBA00038324"/>
    </source>
</evidence>
<keyword evidence="3" id="KW-0378">Hydrolase</keyword>
<feature type="transmembrane region" description="Helical" evidence="8">
    <location>
        <begin position="322"/>
        <end position="340"/>
    </location>
</feature>
<dbReference type="Proteomes" id="UP000005666">
    <property type="component" value="Chromosome 9"/>
</dbReference>
<evidence type="ECO:0000256" key="6">
    <source>
        <dbReference type="ARBA" id="ARBA00023136"/>
    </source>
</evidence>
<feature type="transmembrane region" description="Helical" evidence="8">
    <location>
        <begin position="223"/>
        <end position="242"/>
    </location>
</feature>
<evidence type="ECO:0000313" key="10">
    <source>
        <dbReference type="EMBL" id="CCE64584.1"/>
    </source>
</evidence>
<name>G8BXF6_TETPH</name>
<evidence type="ECO:0000256" key="5">
    <source>
        <dbReference type="ARBA" id="ARBA00022989"/>
    </source>
</evidence>
<evidence type="ECO:0000256" key="8">
    <source>
        <dbReference type="SAM" id="Phobius"/>
    </source>
</evidence>
<dbReference type="PANTHER" id="PTHR14969">
    <property type="entry name" value="SPHINGOSINE-1-PHOSPHATE PHOSPHOHYDROLASE"/>
    <property type="match status" value="1"/>
</dbReference>
<accession>G8BXF6</accession>
<keyword evidence="2 8" id="KW-0812">Transmembrane</keyword>
<comment type="subcellular location">
    <subcellularLocation>
        <location evidence="1">Endoplasmic reticulum membrane</location>
        <topology evidence="1">Multi-pass membrane protein</topology>
    </subcellularLocation>
</comment>
<dbReference type="KEGG" id="tpf:TPHA_0I00780"/>
<evidence type="ECO:0000256" key="2">
    <source>
        <dbReference type="ARBA" id="ARBA00022692"/>
    </source>
</evidence>
<dbReference type="RefSeq" id="XP_003687018.1">
    <property type="nucleotide sequence ID" value="XM_003686970.1"/>
</dbReference>
<dbReference type="SUPFAM" id="SSF48317">
    <property type="entry name" value="Acid phosphatase/Vanadium-dependent haloperoxidase"/>
    <property type="match status" value="1"/>
</dbReference>
<evidence type="ECO:0000256" key="3">
    <source>
        <dbReference type="ARBA" id="ARBA00022801"/>
    </source>
</evidence>
<comment type="similarity">
    <text evidence="7">Belongs to the type 2 lipid phosphate phosphatase family.</text>
</comment>
<reference evidence="10 11" key="1">
    <citation type="journal article" date="2011" name="Proc. Natl. Acad. Sci. U.S.A.">
        <title>Evolutionary erosion of yeast sex chromosomes by mating-type switching accidents.</title>
        <authorList>
            <person name="Gordon J.L."/>
            <person name="Armisen D."/>
            <person name="Proux-Wera E."/>
            <person name="Oheigeartaigh S.S."/>
            <person name="Byrne K.P."/>
            <person name="Wolfe K.H."/>
        </authorList>
    </citation>
    <scope>NUCLEOTIDE SEQUENCE [LARGE SCALE GENOMIC DNA]</scope>
    <source>
        <strain evidence="11">ATCC 24235 / CBS 4417 / NBRC 1672 / NRRL Y-8282 / UCD 70-5</strain>
    </source>
</reference>
<dbReference type="STRING" id="1071381.G8BXF6"/>
<organism evidence="10 11">
    <name type="scientific">Tetrapisispora phaffii (strain ATCC 24235 / CBS 4417 / NBRC 1672 / NRRL Y-8282 / UCD 70-5)</name>
    <name type="common">Yeast</name>
    <name type="synonym">Fabospora phaffii</name>
    <dbReference type="NCBI Taxonomy" id="1071381"/>
    <lineage>
        <taxon>Eukaryota</taxon>
        <taxon>Fungi</taxon>
        <taxon>Dikarya</taxon>
        <taxon>Ascomycota</taxon>
        <taxon>Saccharomycotina</taxon>
        <taxon>Saccharomycetes</taxon>
        <taxon>Saccharomycetales</taxon>
        <taxon>Saccharomycetaceae</taxon>
        <taxon>Tetrapisispora</taxon>
    </lineage>
</organism>
<dbReference type="PANTHER" id="PTHR14969:SF28">
    <property type="entry name" value="DIHYDROSPHINGOSINE 1-PHOSPHATE PHOSPHATASE LCB3-RELATED"/>
    <property type="match status" value="1"/>
</dbReference>
<keyword evidence="6 8" id="KW-0472">Membrane</keyword>
<dbReference type="Gene3D" id="1.20.144.10">
    <property type="entry name" value="Phosphatidic acid phosphatase type 2/haloperoxidase"/>
    <property type="match status" value="1"/>
</dbReference>
<dbReference type="EMBL" id="HE612864">
    <property type="protein sequence ID" value="CCE64584.1"/>
    <property type="molecule type" value="Genomic_DNA"/>
</dbReference>
<dbReference type="OMA" id="KFMVGIV"/>
<dbReference type="eggNOG" id="KOG2822">
    <property type="taxonomic scope" value="Eukaryota"/>
</dbReference>
<dbReference type="InterPro" id="IPR036938">
    <property type="entry name" value="PAP2/HPO_sf"/>
</dbReference>
<dbReference type="GO" id="GO:0005789">
    <property type="term" value="C:endoplasmic reticulum membrane"/>
    <property type="evidence" value="ECO:0007669"/>
    <property type="project" value="UniProtKB-SubCell"/>
</dbReference>
<keyword evidence="4" id="KW-0256">Endoplasmic reticulum</keyword>
<dbReference type="AlphaFoldDB" id="G8BXF6"/>
<feature type="transmembrane region" description="Helical" evidence="8">
    <location>
        <begin position="192"/>
        <end position="211"/>
    </location>
</feature>
<dbReference type="InterPro" id="IPR000326">
    <property type="entry name" value="PAP2/HPO"/>
</dbReference>
<dbReference type="GO" id="GO:0042392">
    <property type="term" value="F:sphingosine-1-phosphate phosphatase activity"/>
    <property type="evidence" value="ECO:0007669"/>
    <property type="project" value="TreeGrafter"/>
</dbReference>
<evidence type="ECO:0000259" key="9">
    <source>
        <dbReference type="SMART" id="SM00014"/>
    </source>
</evidence>
<dbReference type="SMART" id="SM00014">
    <property type="entry name" value="acidPPc"/>
    <property type="match status" value="1"/>
</dbReference>
<dbReference type="Pfam" id="PF01569">
    <property type="entry name" value="PAP2"/>
    <property type="match status" value="1"/>
</dbReference>
<feature type="transmembrane region" description="Helical" evidence="8">
    <location>
        <begin position="254"/>
        <end position="272"/>
    </location>
</feature>
<keyword evidence="5 8" id="KW-1133">Transmembrane helix</keyword>
<dbReference type="HOGENOM" id="CLU_019266_1_1_1"/>
<evidence type="ECO:0000256" key="4">
    <source>
        <dbReference type="ARBA" id="ARBA00022824"/>
    </source>
</evidence>